<dbReference type="SUPFAM" id="SSF53098">
    <property type="entry name" value="Ribonuclease H-like"/>
    <property type="match status" value="1"/>
</dbReference>
<evidence type="ECO:0000313" key="1">
    <source>
        <dbReference type="EMBL" id="KAJ7355969.1"/>
    </source>
</evidence>
<comment type="caution">
    <text evidence="1">The sequence shown here is derived from an EMBL/GenBank/DDBJ whole genome shotgun (WGS) entry which is preliminary data.</text>
</comment>
<dbReference type="InterPro" id="IPR012337">
    <property type="entry name" value="RNaseH-like_sf"/>
</dbReference>
<sequence>MLSFAAKYRKAIDAIAAERSLKLRKYELDEQEWKILGDLLMVLCMYKAATLAFLTNSVSTIANVIPTMDKIDALLTLQGDKALHPSIRAATQFAKNCLNKYWFDADDSDVYRIAMILHPRMKMKYFRDAPWAGD</sequence>
<protein>
    <submittedName>
        <fullName evidence="1">Uncharacterized protein</fullName>
    </submittedName>
</protein>
<accession>A0AAD7ADW6</accession>
<gene>
    <name evidence="1" type="ORF">DFH08DRAFT_628100</name>
</gene>
<feature type="non-terminal residue" evidence="1">
    <location>
        <position position="134"/>
    </location>
</feature>
<dbReference type="EMBL" id="JARIHO010000009">
    <property type="protein sequence ID" value="KAJ7355969.1"/>
    <property type="molecule type" value="Genomic_DNA"/>
</dbReference>
<evidence type="ECO:0000313" key="2">
    <source>
        <dbReference type="Proteomes" id="UP001218218"/>
    </source>
</evidence>
<organism evidence="1 2">
    <name type="scientific">Mycena albidolilacea</name>
    <dbReference type="NCBI Taxonomy" id="1033008"/>
    <lineage>
        <taxon>Eukaryota</taxon>
        <taxon>Fungi</taxon>
        <taxon>Dikarya</taxon>
        <taxon>Basidiomycota</taxon>
        <taxon>Agaricomycotina</taxon>
        <taxon>Agaricomycetes</taxon>
        <taxon>Agaricomycetidae</taxon>
        <taxon>Agaricales</taxon>
        <taxon>Marasmiineae</taxon>
        <taxon>Mycenaceae</taxon>
        <taxon>Mycena</taxon>
    </lineage>
</organism>
<reference evidence="1" key="1">
    <citation type="submission" date="2023-03" db="EMBL/GenBank/DDBJ databases">
        <title>Massive genome expansion in bonnet fungi (Mycena s.s.) driven by repeated elements and novel gene families across ecological guilds.</title>
        <authorList>
            <consortium name="Lawrence Berkeley National Laboratory"/>
            <person name="Harder C.B."/>
            <person name="Miyauchi S."/>
            <person name="Viragh M."/>
            <person name="Kuo A."/>
            <person name="Thoen E."/>
            <person name="Andreopoulos B."/>
            <person name="Lu D."/>
            <person name="Skrede I."/>
            <person name="Drula E."/>
            <person name="Henrissat B."/>
            <person name="Morin E."/>
            <person name="Kohler A."/>
            <person name="Barry K."/>
            <person name="LaButti K."/>
            <person name="Morin E."/>
            <person name="Salamov A."/>
            <person name="Lipzen A."/>
            <person name="Mereny Z."/>
            <person name="Hegedus B."/>
            <person name="Baldrian P."/>
            <person name="Stursova M."/>
            <person name="Weitz H."/>
            <person name="Taylor A."/>
            <person name="Grigoriev I.V."/>
            <person name="Nagy L.G."/>
            <person name="Martin F."/>
            <person name="Kauserud H."/>
        </authorList>
    </citation>
    <scope>NUCLEOTIDE SEQUENCE</scope>
    <source>
        <strain evidence="1">CBHHK002</strain>
    </source>
</reference>
<keyword evidence="2" id="KW-1185">Reference proteome</keyword>
<name>A0AAD7ADW6_9AGAR</name>
<dbReference type="AlphaFoldDB" id="A0AAD7ADW6"/>
<proteinExistence type="predicted"/>
<dbReference type="Proteomes" id="UP001218218">
    <property type="component" value="Unassembled WGS sequence"/>
</dbReference>